<dbReference type="EMBL" id="AP019376">
    <property type="protein sequence ID" value="BBH88154.1"/>
    <property type="molecule type" value="Genomic_DNA"/>
</dbReference>
<evidence type="ECO:0000313" key="3">
    <source>
        <dbReference type="EMBL" id="BBH88141.1"/>
    </source>
</evidence>
<evidence type="ECO:0000313" key="2">
    <source>
        <dbReference type="EMBL" id="BBH87291.1"/>
    </source>
</evidence>
<proteinExistence type="predicted"/>
<dbReference type="EMBL" id="AP019376">
    <property type="protein sequence ID" value="BBH87291.1"/>
    <property type="molecule type" value="Genomic_DNA"/>
</dbReference>
<name>A0A455SSM0_9CHLR</name>
<evidence type="ECO:0000313" key="4">
    <source>
        <dbReference type="EMBL" id="BBH88154.1"/>
    </source>
</evidence>
<sequence>MLAKLTYPIMYYLIAFTVLPPSTILPKTEEGRDIQSLSPKSPLLDVKQRGMKPVCYRSVYARLQNKSTEVITDNPEGVSP</sequence>
<reference evidence="4" key="1">
    <citation type="submission" date="2018-12" db="EMBL/GenBank/DDBJ databases">
        <title>Novel natural products biosynthetic potential of the class Ktedonobacteria.</title>
        <authorList>
            <person name="Zheng Y."/>
            <person name="Saitou A."/>
            <person name="Wang C.M."/>
            <person name="Toyoda A."/>
            <person name="Minakuchi Y."/>
            <person name="Sekiguchi Y."/>
            <person name="Ueda K."/>
            <person name="Takano H."/>
            <person name="Sakai Y."/>
            <person name="Yokota A."/>
            <person name="Yabe S."/>
        </authorList>
    </citation>
    <scope>NUCLEOTIDE SEQUENCE</scope>
    <source>
        <strain evidence="4">COM3</strain>
    </source>
</reference>
<evidence type="ECO:0000313" key="1">
    <source>
        <dbReference type="EMBL" id="BBH87278.1"/>
    </source>
</evidence>
<protein>
    <submittedName>
        <fullName evidence="4">Uncharacterized protein</fullName>
    </submittedName>
</protein>
<gene>
    <name evidence="1" type="ORF">KTC_20290</name>
    <name evidence="2" type="ORF">KTC_20420</name>
    <name evidence="3" type="ORF">KTC_28920</name>
    <name evidence="4" type="ORF">KTC_29050</name>
</gene>
<organism evidence="4">
    <name type="scientific">Thermosporothrix sp. COM3</name>
    <dbReference type="NCBI Taxonomy" id="2490863"/>
    <lineage>
        <taxon>Bacteria</taxon>
        <taxon>Bacillati</taxon>
        <taxon>Chloroflexota</taxon>
        <taxon>Ktedonobacteria</taxon>
        <taxon>Ktedonobacterales</taxon>
        <taxon>Thermosporotrichaceae</taxon>
        <taxon>Thermosporothrix</taxon>
    </lineage>
</organism>
<accession>A0A455SSM0</accession>
<dbReference type="AlphaFoldDB" id="A0A455SSM0"/>
<dbReference type="EMBL" id="AP019376">
    <property type="protein sequence ID" value="BBH87278.1"/>
    <property type="molecule type" value="Genomic_DNA"/>
</dbReference>
<dbReference type="EMBL" id="AP019376">
    <property type="protein sequence ID" value="BBH88141.1"/>
    <property type="molecule type" value="Genomic_DNA"/>
</dbReference>